<reference evidence="13" key="1">
    <citation type="journal article" date="2002" name="Science">
        <title>The draft genome of Ciona intestinalis: insights into chordate and vertebrate origins.</title>
        <authorList>
            <person name="Dehal P."/>
            <person name="Satou Y."/>
            <person name="Campbell R.K."/>
            <person name="Chapman J."/>
            <person name="Degnan B."/>
            <person name="De Tomaso A."/>
            <person name="Davidson B."/>
            <person name="Di Gregorio A."/>
            <person name="Gelpke M."/>
            <person name="Goodstein D.M."/>
            <person name="Harafuji N."/>
            <person name="Hastings K.E."/>
            <person name="Ho I."/>
            <person name="Hotta K."/>
            <person name="Huang W."/>
            <person name="Kawashima T."/>
            <person name="Lemaire P."/>
            <person name="Martinez D."/>
            <person name="Meinertzhagen I.A."/>
            <person name="Necula S."/>
            <person name="Nonaka M."/>
            <person name="Putnam N."/>
            <person name="Rash S."/>
            <person name="Saiga H."/>
            <person name="Satake M."/>
            <person name="Terry A."/>
            <person name="Yamada L."/>
            <person name="Wang H.G."/>
            <person name="Awazu S."/>
            <person name="Azumi K."/>
            <person name="Boore J."/>
            <person name="Branno M."/>
            <person name="Chin-Bow S."/>
            <person name="DeSantis R."/>
            <person name="Doyle S."/>
            <person name="Francino P."/>
            <person name="Keys D.N."/>
            <person name="Haga S."/>
            <person name="Hayashi H."/>
            <person name="Hino K."/>
            <person name="Imai K.S."/>
            <person name="Inaba K."/>
            <person name="Kano S."/>
            <person name="Kobayashi K."/>
            <person name="Kobayashi M."/>
            <person name="Lee B.I."/>
            <person name="Makabe K.W."/>
            <person name="Manohar C."/>
            <person name="Matassi G."/>
            <person name="Medina M."/>
            <person name="Mochizuki Y."/>
            <person name="Mount S."/>
            <person name="Morishita T."/>
            <person name="Miura S."/>
            <person name="Nakayama A."/>
            <person name="Nishizaka S."/>
            <person name="Nomoto H."/>
            <person name="Ohta F."/>
            <person name="Oishi K."/>
            <person name="Rigoutsos I."/>
            <person name="Sano M."/>
            <person name="Sasaki A."/>
            <person name="Sasakura Y."/>
            <person name="Shoguchi E."/>
            <person name="Shin-i T."/>
            <person name="Spagnuolo A."/>
            <person name="Stainier D."/>
            <person name="Suzuki M.M."/>
            <person name="Tassy O."/>
            <person name="Takatori N."/>
            <person name="Tokuoka M."/>
            <person name="Yagi K."/>
            <person name="Yoshizaki F."/>
            <person name="Wada S."/>
            <person name="Zhang C."/>
            <person name="Hyatt P.D."/>
            <person name="Larimer F."/>
            <person name="Detter C."/>
            <person name="Doggett N."/>
            <person name="Glavina T."/>
            <person name="Hawkins T."/>
            <person name="Richardson P."/>
            <person name="Lucas S."/>
            <person name="Kohara Y."/>
            <person name="Levine M."/>
            <person name="Satoh N."/>
            <person name="Rokhsar D.S."/>
        </authorList>
    </citation>
    <scope>NUCLEOTIDE SEQUENCE [LARGE SCALE GENOMIC DNA]</scope>
</reference>
<evidence type="ECO:0000256" key="1">
    <source>
        <dbReference type="ARBA" id="ARBA00001933"/>
    </source>
</evidence>
<comment type="catalytic activity">
    <reaction evidence="10">
        <text>L-ornithine + H(+) = putrescine + CO2</text>
        <dbReference type="Rhea" id="RHEA:22964"/>
        <dbReference type="ChEBI" id="CHEBI:15378"/>
        <dbReference type="ChEBI" id="CHEBI:16526"/>
        <dbReference type="ChEBI" id="CHEBI:46911"/>
        <dbReference type="ChEBI" id="CHEBI:326268"/>
        <dbReference type="EC" id="4.1.1.17"/>
    </reaction>
</comment>
<comment type="similarity">
    <text evidence="2">Belongs to the Orn/Lys/Arg decarboxylase class-II family.</text>
</comment>
<dbReference type="Pfam" id="PF02784">
    <property type="entry name" value="Orn_Arg_deC_N"/>
    <property type="match status" value="1"/>
</dbReference>
<dbReference type="FunFam" id="3.20.20.10:FF:000005">
    <property type="entry name" value="Ornithine decarboxylase"/>
    <property type="match status" value="1"/>
</dbReference>
<dbReference type="PRINTS" id="PR01179">
    <property type="entry name" value="ODADCRBXLASE"/>
</dbReference>
<dbReference type="Proteomes" id="UP000008144">
    <property type="component" value="Chromosome 14"/>
</dbReference>
<dbReference type="HOGENOM" id="CLU_026444_1_1_1"/>
<evidence type="ECO:0000256" key="3">
    <source>
        <dbReference type="ARBA" id="ARBA00022898"/>
    </source>
</evidence>
<evidence type="ECO:0000256" key="2">
    <source>
        <dbReference type="ARBA" id="ARBA00008872"/>
    </source>
</evidence>
<dbReference type="EC" id="4.1.1.17" evidence="7"/>
<dbReference type="Ensembl" id="ENSCINT00000026519.2">
    <property type="protein sequence ID" value="ENSCINP00000026273.2"/>
    <property type="gene ID" value="ENSCING00000004250.3"/>
</dbReference>
<evidence type="ECO:0000256" key="5">
    <source>
        <dbReference type="ARBA" id="ARBA00023239"/>
    </source>
</evidence>
<accession>F6UZ70</accession>
<dbReference type="STRING" id="7719.ENSCINP00000026273"/>
<dbReference type="InterPro" id="IPR002433">
    <property type="entry name" value="Orn_de-COase"/>
</dbReference>
<keyword evidence="3" id="KW-0663">Pyridoxal phosphate</keyword>
<organism evidence="12 13">
    <name type="scientific">Ciona intestinalis</name>
    <name type="common">Transparent sea squirt</name>
    <name type="synonym">Ascidia intestinalis</name>
    <dbReference type="NCBI Taxonomy" id="7719"/>
    <lineage>
        <taxon>Eukaryota</taxon>
        <taxon>Metazoa</taxon>
        <taxon>Chordata</taxon>
        <taxon>Tunicata</taxon>
        <taxon>Ascidiacea</taxon>
        <taxon>Phlebobranchia</taxon>
        <taxon>Cionidae</taxon>
        <taxon>Ciona</taxon>
    </lineage>
</organism>
<dbReference type="PANTHER" id="PTHR11482">
    <property type="entry name" value="ARGININE/DIAMINOPIMELATE/ORNITHINE DECARBOXYLASE"/>
    <property type="match status" value="1"/>
</dbReference>
<feature type="domain" description="Orn/DAP/Arg decarboxylase 2 N-terminal" evidence="11">
    <location>
        <begin position="55"/>
        <end position="286"/>
    </location>
</feature>
<dbReference type="FunCoup" id="F6UZ70">
    <property type="interactions" value="1"/>
</dbReference>
<dbReference type="CDD" id="cd00622">
    <property type="entry name" value="PLPDE_III_ODC"/>
    <property type="match status" value="1"/>
</dbReference>
<name>F6UZ70_CIOIN</name>
<keyword evidence="13" id="KW-1185">Reference proteome</keyword>
<evidence type="ECO:0000256" key="9">
    <source>
        <dbReference type="ARBA" id="ARBA00046672"/>
    </source>
</evidence>
<dbReference type="PRINTS" id="PR01182">
    <property type="entry name" value="ORNDCRBXLASE"/>
</dbReference>
<reference evidence="12" key="4">
    <citation type="submission" date="2025-09" db="UniProtKB">
        <authorList>
            <consortium name="Ensembl"/>
        </authorList>
    </citation>
    <scope>IDENTIFICATION</scope>
</reference>
<reference evidence="12" key="2">
    <citation type="journal article" date="2008" name="Genome Biol.">
        <title>Improved genome assembly and evidence-based global gene model set for the chordate Ciona intestinalis: new insight into intron and operon populations.</title>
        <authorList>
            <person name="Satou Y."/>
            <person name="Mineta K."/>
            <person name="Ogasawara M."/>
            <person name="Sasakura Y."/>
            <person name="Shoguchi E."/>
            <person name="Ueno K."/>
            <person name="Yamada L."/>
            <person name="Matsumoto J."/>
            <person name="Wasserscheid J."/>
            <person name="Dewar K."/>
            <person name="Wiley G.B."/>
            <person name="Macmil S.L."/>
            <person name="Roe B.A."/>
            <person name="Zeller R.W."/>
            <person name="Hastings K.E."/>
            <person name="Lemaire P."/>
            <person name="Lindquist E."/>
            <person name="Endo T."/>
            <person name="Hotta K."/>
            <person name="Inaba K."/>
        </authorList>
    </citation>
    <scope>NUCLEOTIDE SEQUENCE [LARGE SCALE GENOMIC DNA]</scope>
    <source>
        <strain evidence="12">wild type</strain>
    </source>
</reference>
<dbReference type="SUPFAM" id="SSF51419">
    <property type="entry name" value="PLP-binding barrel"/>
    <property type="match status" value="1"/>
</dbReference>
<dbReference type="EMBL" id="EAAA01001201">
    <property type="status" value="NOT_ANNOTATED_CDS"/>
    <property type="molecule type" value="Genomic_DNA"/>
</dbReference>
<gene>
    <name evidence="12" type="primary">LOC100185570</name>
</gene>
<dbReference type="SUPFAM" id="SSF50621">
    <property type="entry name" value="Alanine racemase C-terminal domain-like"/>
    <property type="match status" value="1"/>
</dbReference>
<dbReference type="InterPro" id="IPR009006">
    <property type="entry name" value="Ala_racemase/Decarboxylase_C"/>
</dbReference>
<dbReference type="GO" id="GO:0004586">
    <property type="term" value="F:ornithine decarboxylase activity"/>
    <property type="evidence" value="ECO:0000318"/>
    <property type="project" value="GO_Central"/>
</dbReference>
<evidence type="ECO:0000256" key="4">
    <source>
        <dbReference type="ARBA" id="ARBA00023115"/>
    </source>
</evidence>
<keyword evidence="4" id="KW-0620">Polyamine biosynthesis</keyword>
<evidence type="ECO:0000313" key="12">
    <source>
        <dbReference type="Ensembl" id="ENSCINP00000026273.2"/>
    </source>
</evidence>
<dbReference type="GO" id="GO:0033387">
    <property type="term" value="P:putrescine biosynthetic process from arginine, via ornithine"/>
    <property type="evidence" value="ECO:0000318"/>
    <property type="project" value="GO_Central"/>
</dbReference>
<evidence type="ECO:0000313" key="13">
    <source>
        <dbReference type="Proteomes" id="UP000008144"/>
    </source>
</evidence>
<dbReference type="AlphaFoldDB" id="F6UZ70"/>
<comment type="cofactor">
    <cofactor evidence="1">
        <name>pyridoxal 5'-phosphate</name>
        <dbReference type="ChEBI" id="CHEBI:597326"/>
    </cofactor>
</comment>
<dbReference type="InParanoid" id="F6UZ70"/>
<comment type="pathway">
    <text evidence="6">Amine and polyamine biosynthesis; putrescine biosynthesis via L-ornithine pathway; putrescine from L-ornithine: step 1/1.</text>
</comment>
<dbReference type="InterPro" id="IPR022653">
    <property type="entry name" value="De-COase2_pyr-phos_BS"/>
</dbReference>
<sequence>ATKSPNFVKTHIALKPPVYGVKNDANKKEFAKEFVNSQQNSKVKEWDSSFYLADLGQVVRNLQLWTKHMPKIRPYYAMKCNPSQPVVQLLASLGVGFDCASKFEIETALKCGVKPEDILFAVPCKMSSHIEYACQTGVQVMTVDNADELHKIKRIHPTGKLLLRLNVKYCGNGIKMGDKFGVTMSEARELILLCKELELDLIGVCFHPGSGSNSFETIRDSLQRCRELYDFAKLIGNDFKIVDIGGGFVCGDNFIKISKQVNATIDRLFPPETGLTVIAEPGRFFVENAFAFVTSVHGKAIRGDSAKYYIGSGVFAAFCLKYFEKFIRIPESLSRQADKCKCYASTVYGPTGAGDDIVLCDSMLPEAQIDDWWLFDNMGAYSPLLSLGFNGYMVTKAGFFISQDTWNEIADKLNPNSPLFEQYQQLEKTDEEIISNDM</sequence>
<dbReference type="GeneTree" id="ENSGT00950000182995"/>
<dbReference type="InterPro" id="IPR022644">
    <property type="entry name" value="De-COase2_N"/>
</dbReference>
<comment type="function">
    <text evidence="8">Catalyzes the first and rate-limiting step of polyamine biosynthesis that converts ornithine into putrescine, which is the precursor for the polyamines, spermidine and spermine. Polyamines are essential for cell proliferation and are implicated in cellular processes, ranging from DNA replication to apoptosis.</text>
</comment>
<evidence type="ECO:0000256" key="10">
    <source>
        <dbReference type="ARBA" id="ARBA00049127"/>
    </source>
</evidence>
<comment type="subunit">
    <text evidence="9">Homodimer. Only the dimer is catalytically active, as the active sites are constructed of residues from both monomers.</text>
</comment>
<dbReference type="OMA" id="FAFTIES"/>
<evidence type="ECO:0000259" key="11">
    <source>
        <dbReference type="Pfam" id="PF02784"/>
    </source>
</evidence>
<dbReference type="PANTHER" id="PTHR11482:SF6">
    <property type="entry name" value="ORNITHINE DECARBOXYLASE 1-RELATED"/>
    <property type="match status" value="1"/>
</dbReference>
<dbReference type="GO" id="GO:0005737">
    <property type="term" value="C:cytoplasm"/>
    <property type="evidence" value="ECO:0000318"/>
    <property type="project" value="GO_Central"/>
</dbReference>
<dbReference type="Gene3D" id="3.20.20.10">
    <property type="entry name" value="Alanine racemase"/>
    <property type="match status" value="1"/>
</dbReference>
<protein>
    <recommendedName>
        <fullName evidence="7">ornithine decarboxylase</fullName>
        <ecNumber evidence="7">4.1.1.17</ecNumber>
    </recommendedName>
</protein>
<dbReference type="InterPro" id="IPR029066">
    <property type="entry name" value="PLP-binding_barrel"/>
</dbReference>
<proteinExistence type="inferred from homology"/>
<keyword evidence="5" id="KW-0456">Lyase</keyword>
<evidence type="ECO:0000256" key="8">
    <source>
        <dbReference type="ARBA" id="ARBA00037173"/>
    </source>
</evidence>
<evidence type="ECO:0000256" key="6">
    <source>
        <dbReference type="ARBA" id="ARBA00034115"/>
    </source>
</evidence>
<reference evidence="12" key="3">
    <citation type="submission" date="2025-08" db="UniProtKB">
        <authorList>
            <consortium name="Ensembl"/>
        </authorList>
    </citation>
    <scope>IDENTIFICATION</scope>
</reference>
<dbReference type="InterPro" id="IPR000183">
    <property type="entry name" value="Orn/DAP/Arg_de-COase"/>
</dbReference>
<dbReference type="Gene3D" id="2.40.37.10">
    <property type="entry name" value="Lyase, Ornithine Decarboxylase, Chain A, domain 1"/>
    <property type="match status" value="1"/>
</dbReference>
<evidence type="ECO:0000256" key="7">
    <source>
        <dbReference type="ARBA" id="ARBA00034138"/>
    </source>
</evidence>
<dbReference type="PROSITE" id="PS00878">
    <property type="entry name" value="ODR_DC_2_1"/>
    <property type="match status" value="1"/>
</dbReference>